<name>A0A2V4C5R2_9FLAO</name>
<evidence type="ECO:0000256" key="1">
    <source>
        <dbReference type="SAM" id="SignalP"/>
    </source>
</evidence>
<reference evidence="2 3" key="1">
    <citation type="submission" date="2018-05" db="EMBL/GenBank/DDBJ databases">
        <title>Flavobacterium sp. strain IMCC34758, incomplete genome.</title>
        <authorList>
            <person name="Joung Y."/>
        </authorList>
    </citation>
    <scope>NUCLEOTIDE SEQUENCE [LARGE SCALE GENOMIC DNA]</scope>
    <source>
        <strain evidence="2 3">IMCC34758</strain>
    </source>
</reference>
<dbReference type="Proteomes" id="UP000247681">
    <property type="component" value="Unassembled WGS sequence"/>
</dbReference>
<protein>
    <submittedName>
        <fullName evidence="2">Uncharacterized protein</fullName>
    </submittedName>
</protein>
<sequence>MKNILLVLGVLLMSFSASAQEEPTKVKQSDLKGPAFKNYKVWEHETVPTKIYSENNKESLQGPAFKNAQPMKETPEKELVEVKIGNPERLKLTGPAYKNHGPWSKKG</sequence>
<gene>
    <name evidence="2" type="ORF">DMB68_02050</name>
</gene>
<keyword evidence="3" id="KW-1185">Reference proteome</keyword>
<feature type="chain" id="PRO_5016087677" evidence="1">
    <location>
        <begin position="20"/>
        <end position="107"/>
    </location>
</feature>
<keyword evidence="1" id="KW-0732">Signal</keyword>
<comment type="caution">
    <text evidence="2">The sequence shown here is derived from an EMBL/GenBank/DDBJ whole genome shotgun (WGS) entry which is preliminary data.</text>
</comment>
<evidence type="ECO:0000313" key="2">
    <source>
        <dbReference type="EMBL" id="PXY45992.1"/>
    </source>
</evidence>
<dbReference type="RefSeq" id="WP_110345009.1">
    <property type="nucleotide sequence ID" value="NZ_QJHL01000001.1"/>
</dbReference>
<dbReference type="OrthoDB" id="797657at2"/>
<dbReference type="AlphaFoldDB" id="A0A2V4C5R2"/>
<proteinExistence type="predicted"/>
<accession>A0A2V4C5R2</accession>
<evidence type="ECO:0000313" key="3">
    <source>
        <dbReference type="Proteomes" id="UP000247681"/>
    </source>
</evidence>
<feature type="signal peptide" evidence="1">
    <location>
        <begin position="1"/>
        <end position="19"/>
    </location>
</feature>
<organism evidence="2 3">
    <name type="scientific">Flavobacterium hydrophilum</name>
    <dbReference type="NCBI Taxonomy" id="2211445"/>
    <lineage>
        <taxon>Bacteria</taxon>
        <taxon>Pseudomonadati</taxon>
        <taxon>Bacteroidota</taxon>
        <taxon>Flavobacteriia</taxon>
        <taxon>Flavobacteriales</taxon>
        <taxon>Flavobacteriaceae</taxon>
        <taxon>Flavobacterium</taxon>
    </lineage>
</organism>
<dbReference type="EMBL" id="QJHL01000001">
    <property type="protein sequence ID" value="PXY45992.1"/>
    <property type="molecule type" value="Genomic_DNA"/>
</dbReference>